<organism evidence="4 5">
    <name type="scientific">Laodelphax striatellus</name>
    <name type="common">Small brown planthopper</name>
    <name type="synonym">Delphax striatella</name>
    <dbReference type="NCBI Taxonomy" id="195883"/>
    <lineage>
        <taxon>Eukaryota</taxon>
        <taxon>Metazoa</taxon>
        <taxon>Ecdysozoa</taxon>
        <taxon>Arthropoda</taxon>
        <taxon>Hexapoda</taxon>
        <taxon>Insecta</taxon>
        <taxon>Pterygota</taxon>
        <taxon>Neoptera</taxon>
        <taxon>Paraneoptera</taxon>
        <taxon>Hemiptera</taxon>
        <taxon>Auchenorrhyncha</taxon>
        <taxon>Fulgoroidea</taxon>
        <taxon>Delphacidae</taxon>
        <taxon>Criomorphinae</taxon>
        <taxon>Laodelphax</taxon>
    </lineage>
</organism>
<dbReference type="FunCoup" id="A0A482XR17">
    <property type="interactions" value="22"/>
</dbReference>
<comment type="subcellular location">
    <subcellularLocation>
        <location evidence="1">Secreted</location>
    </subcellularLocation>
</comment>
<name>A0A482XR17_LAOST</name>
<evidence type="ECO:0000313" key="4">
    <source>
        <dbReference type="EMBL" id="RZF47920.1"/>
    </source>
</evidence>
<evidence type="ECO:0000256" key="1">
    <source>
        <dbReference type="ARBA" id="ARBA00004613"/>
    </source>
</evidence>
<dbReference type="InParanoid" id="A0A482XR17"/>
<dbReference type="Pfam" id="PF03022">
    <property type="entry name" value="MRJP"/>
    <property type="match status" value="1"/>
</dbReference>
<dbReference type="PANTHER" id="PTHR10009:SF6">
    <property type="entry name" value="FI16876P1"/>
    <property type="match status" value="1"/>
</dbReference>
<gene>
    <name evidence="4" type="ORF">LSTR_LSTR008724</name>
</gene>
<protein>
    <recommendedName>
        <fullName evidence="6">Bee-milk protein</fullName>
    </recommendedName>
</protein>
<dbReference type="Proteomes" id="UP000291343">
    <property type="component" value="Unassembled WGS sequence"/>
</dbReference>
<comment type="caution">
    <text evidence="4">The sequence shown here is derived from an EMBL/GenBank/DDBJ whole genome shotgun (WGS) entry which is preliminary data.</text>
</comment>
<accession>A0A482XR17</accession>
<evidence type="ECO:0008006" key="6">
    <source>
        <dbReference type="Google" id="ProtNLM"/>
    </source>
</evidence>
<proteinExistence type="inferred from homology"/>
<dbReference type="SUPFAM" id="SSF101898">
    <property type="entry name" value="NHL repeat"/>
    <property type="match status" value="1"/>
</dbReference>
<evidence type="ECO:0000313" key="5">
    <source>
        <dbReference type="Proteomes" id="UP000291343"/>
    </source>
</evidence>
<comment type="similarity">
    <text evidence="2">Belongs to the major royal jelly protein family.</text>
</comment>
<dbReference type="PANTHER" id="PTHR10009">
    <property type="entry name" value="PROTEIN YELLOW-RELATED"/>
    <property type="match status" value="1"/>
</dbReference>
<evidence type="ECO:0000256" key="2">
    <source>
        <dbReference type="ARBA" id="ARBA00009127"/>
    </source>
</evidence>
<dbReference type="AlphaFoldDB" id="A0A482XR17"/>
<evidence type="ECO:0000256" key="3">
    <source>
        <dbReference type="ARBA" id="ARBA00022525"/>
    </source>
</evidence>
<dbReference type="SMR" id="A0A482XR17"/>
<dbReference type="EMBL" id="QKKF02002906">
    <property type="protein sequence ID" value="RZF47920.1"/>
    <property type="molecule type" value="Genomic_DNA"/>
</dbReference>
<reference evidence="4 5" key="1">
    <citation type="journal article" date="2017" name="Gigascience">
        <title>Genome sequence of the small brown planthopper, Laodelphax striatellus.</title>
        <authorList>
            <person name="Zhu J."/>
            <person name="Jiang F."/>
            <person name="Wang X."/>
            <person name="Yang P."/>
            <person name="Bao Y."/>
            <person name="Zhao W."/>
            <person name="Wang W."/>
            <person name="Lu H."/>
            <person name="Wang Q."/>
            <person name="Cui N."/>
            <person name="Li J."/>
            <person name="Chen X."/>
            <person name="Luo L."/>
            <person name="Yu J."/>
            <person name="Kang L."/>
            <person name="Cui F."/>
        </authorList>
    </citation>
    <scope>NUCLEOTIDE SEQUENCE [LARGE SCALE GENOMIC DNA]</scope>
    <source>
        <strain evidence="4">Lst14</strain>
    </source>
</reference>
<dbReference type="InterPro" id="IPR011042">
    <property type="entry name" value="6-blade_b-propeller_TolB-like"/>
</dbReference>
<dbReference type="Gene3D" id="2.120.10.30">
    <property type="entry name" value="TolB, C-terminal domain"/>
    <property type="match status" value="1"/>
</dbReference>
<sequence length="410" mass="46082">MYCVVNLFHILCRNLNSSRGCTPTMNSPAIMAFLASSLWMVSGSKPWLPLNPDQALLSDWSFQLMASDLEWPCPATRSVYEQSGRYIPKNIIVSKVQMHRDWALLLTPRYRAGVPFTIGKVNLRTANKCRPRIAPFPCWELHEEGSPDAIQNAVDIFIDSKDVLWVLDSGVVNTLDQPVRRCGPKVWAFDVDTGMLLKTIDLSQLVCTVSRLQHLVAEYGPDGRAFLYISDAATRAIIVWNVADKSGYRVVLPSATTMDCGRRDVLYLALVKRPLGPSRLYFTYLSAKHLFAIDTDCLRRKSANGTVIDVGLKPTKFVLLGTDNGLNLFFRYRGQSDIWMWNTDTCFKASNFIPVQEGGDCRLATQVLPGFKRLKWVLESNFHDYLAETTGGMGANVRLHPLVRNGCDCF</sequence>
<dbReference type="InterPro" id="IPR017996">
    <property type="entry name" value="MRJP/yellow-related"/>
</dbReference>
<dbReference type="OrthoDB" id="6583604at2759"/>
<dbReference type="STRING" id="195883.A0A482XR17"/>
<keyword evidence="3" id="KW-0964">Secreted</keyword>
<dbReference type="GO" id="GO:0005576">
    <property type="term" value="C:extracellular region"/>
    <property type="evidence" value="ECO:0007669"/>
    <property type="project" value="UniProtKB-SubCell"/>
</dbReference>
<keyword evidence="5" id="KW-1185">Reference proteome</keyword>